<dbReference type="EMBL" id="JAFMOF010000001">
    <property type="protein sequence ID" value="MBO0651872.1"/>
    <property type="molecule type" value="Genomic_DNA"/>
</dbReference>
<comment type="caution">
    <text evidence="1">The sequence shown here is derived from an EMBL/GenBank/DDBJ whole genome shotgun (WGS) entry which is preliminary data.</text>
</comment>
<keyword evidence="2" id="KW-1185">Reference proteome</keyword>
<gene>
    <name evidence="1" type="ORF">J1792_03395</name>
</gene>
<name>A0A939FIF9_9ACTN</name>
<evidence type="ECO:0008006" key="3">
    <source>
        <dbReference type="Google" id="ProtNLM"/>
    </source>
</evidence>
<organism evidence="1 2">
    <name type="scientific">Streptomyces triculaminicus</name>
    <dbReference type="NCBI Taxonomy" id="2816232"/>
    <lineage>
        <taxon>Bacteria</taxon>
        <taxon>Bacillati</taxon>
        <taxon>Actinomycetota</taxon>
        <taxon>Actinomycetes</taxon>
        <taxon>Kitasatosporales</taxon>
        <taxon>Streptomycetaceae</taxon>
        <taxon>Streptomyces</taxon>
    </lineage>
</organism>
<proteinExistence type="predicted"/>
<evidence type="ECO:0000313" key="2">
    <source>
        <dbReference type="Proteomes" id="UP000664781"/>
    </source>
</evidence>
<dbReference type="Proteomes" id="UP000664781">
    <property type="component" value="Unassembled WGS sequence"/>
</dbReference>
<accession>A0A939FIF9</accession>
<reference evidence="1" key="1">
    <citation type="submission" date="2021-03" db="EMBL/GenBank/DDBJ databases">
        <title>Streptomyces strains.</title>
        <authorList>
            <person name="Lund M.B."/>
            <person name="Toerring T."/>
        </authorList>
    </citation>
    <scope>NUCLEOTIDE SEQUENCE</scope>
    <source>
        <strain evidence="1">JCM 4242</strain>
    </source>
</reference>
<sequence length="358" mass="39861">MHLFVTIPQPEGSTYKETFAPLIGELFSPERTSTHGPYYFVRTWDGRAGAEVLQISVDGVTDPDAFRDQLRGVAQAFGCTPRVEETPLDQVPSPLWNAGFDGTGFSASSKRLFQEAAPILVSFMHRTMHEQDSLTPALDAIRLMVAHSRSTLLRSPQRELEGYAFRDLLSLRLLSYRSHYEAIYARSKDPESFEAACARFYEQVGSVTREFIAECGDPGNVLTAGTPVRQWSEFIVSRSGSLAEDFLDGTVVNAGRTLEDLVRERGGPVEPTRFHTPPSAELDRLMNRDADFMAFRLQTSMLYSCLYTLGFSLAERYVFCYVAARANEEVVGKPMQVLQDELDGLARRMAAVSAPAAE</sequence>
<evidence type="ECO:0000313" key="1">
    <source>
        <dbReference type="EMBL" id="MBO0651872.1"/>
    </source>
</evidence>
<protein>
    <recommendedName>
        <fullName evidence="3">Thiopeptide-type bacteriocin biosynthesis domain-containing protein</fullName>
    </recommendedName>
</protein>
<dbReference type="RefSeq" id="WP_207246643.1">
    <property type="nucleotide sequence ID" value="NZ_JAFMOF010000001.1"/>
</dbReference>
<dbReference type="AlphaFoldDB" id="A0A939FIF9"/>